<reference evidence="2" key="1">
    <citation type="submission" date="2017-01" db="EMBL/GenBank/DDBJ databases">
        <authorList>
            <person name="Wang Y."/>
            <person name="White M."/>
            <person name="Kvist S."/>
            <person name="Moncalvo J.-M."/>
        </authorList>
    </citation>
    <scope>NUCLEOTIDE SEQUENCE [LARGE SCALE GENOMIC DNA]</scope>
    <source>
        <strain evidence="2">ID-206-W2</strain>
    </source>
</reference>
<sequence>MIYDSVNIQKAMITSMVVAASKKGNMMESINCRGISLFSAIFNAASKEKDSFRNFEGLIAQGTVLHKIP</sequence>
<dbReference type="EMBL" id="LSSM01005134">
    <property type="protein sequence ID" value="OMJ13322.1"/>
    <property type="molecule type" value="Genomic_DNA"/>
</dbReference>
<keyword evidence="2" id="KW-1185">Reference proteome</keyword>
<accession>A0A1R1XFB5</accession>
<name>A0A1R1XFB5_9FUNG</name>
<evidence type="ECO:0000313" key="1">
    <source>
        <dbReference type="EMBL" id="OMJ13322.1"/>
    </source>
</evidence>
<organism evidence="1 2">
    <name type="scientific">Smittium culicis</name>
    <dbReference type="NCBI Taxonomy" id="133412"/>
    <lineage>
        <taxon>Eukaryota</taxon>
        <taxon>Fungi</taxon>
        <taxon>Fungi incertae sedis</taxon>
        <taxon>Zoopagomycota</taxon>
        <taxon>Kickxellomycotina</taxon>
        <taxon>Harpellomycetes</taxon>
        <taxon>Harpellales</taxon>
        <taxon>Legeriomycetaceae</taxon>
        <taxon>Smittium</taxon>
    </lineage>
</organism>
<comment type="caution">
    <text evidence="1">The sequence shown here is derived from an EMBL/GenBank/DDBJ whole genome shotgun (WGS) entry which is preliminary data.</text>
</comment>
<dbReference type="AlphaFoldDB" id="A0A1R1XFB5"/>
<protein>
    <submittedName>
        <fullName evidence="1">Uncharacterized protein</fullName>
    </submittedName>
</protein>
<gene>
    <name evidence="1" type="ORF">AYI69_g9046</name>
</gene>
<proteinExistence type="predicted"/>
<evidence type="ECO:0000313" key="2">
    <source>
        <dbReference type="Proteomes" id="UP000187429"/>
    </source>
</evidence>
<dbReference type="Proteomes" id="UP000187429">
    <property type="component" value="Unassembled WGS sequence"/>
</dbReference>